<name>A0ABV7QCS2_9PSEU</name>
<reference evidence="4" key="1">
    <citation type="journal article" date="2019" name="Int. J. Syst. Evol. Microbiol.">
        <title>The Global Catalogue of Microorganisms (GCM) 10K type strain sequencing project: providing services to taxonomists for standard genome sequencing and annotation.</title>
        <authorList>
            <consortium name="The Broad Institute Genomics Platform"/>
            <consortium name="The Broad Institute Genome Sequencing Center for Infectious Disease"/>
            <person name="Wu L."/>
            <person name="Ma J."/>
        </authorList>
    </citation>
    <scope>NUCLEOTIDE SEQUENCE [LARGE SCALE GENOMIC DNA]</scope>
    <source>
        <strain evidence="4">CGMCC 4.7682</strain>
    </source>
</reference>
<keyword evidence="4" id="KW-1185">Reference proteome</keyword>
<protein>
    <submittedName>
        <fullName evidence="3">Uncharacterized protein</fullName>
    </submittedName>
</protein>
<evidence type="ECO:0000256" key="2">
    <source>
        <dbReference type="SAM" id="Phobius"/>
    </source>
</evidence>
<dbReference type="RefSeq" id="WP_377870570.1">
    <property type="nucleotide sequence ID" value="NZ_JBHMAY010000022.1"/>
</dbReference>
<keyword evidence="2" id="KW-0472">Membrane</keyword>
<proteinExistence type="predicted"/>
<evidence type="ECO:0000313" key="4">
    <source>
        <dbReference type="Proteomes" id="UP001595764"/>
    </source>
</evidence>
<feature type="transmembrane region" description="Helical" evidence="2">
    <location>
        <begin position="14"/>
        <end position="34"/>
    </location>
</feature>
<dbReference type="Proteomes" id="UP001595764">
    <property type="component" value="Unassembled WGS sequence"/>
</dbReference>
<dbReference type="InterPro" id="IPR039261">
    <property type="entry name" value="FNR_nucleotide-bd"/>
</dbReference>
<keyword evidence="2" id="KW-1133">Transmembrane helix</keyword>
<accession>A0ABV7QCS2</accession>
<feature type="region of interest" description="Disordered" evidence="1">
    <location>
        <begin position="47"/>
        <end position="72"/>
    </location>
</feature>
<evidence type="ECO:0000313" key="3">
    <source>
        <dbReference type="EMBL" id="MFC3509954.1"/>
    </source>
</evidence>
<dbReference type="SUPFAM" id="SSF52343">
    <property type="entry name" value="Ferredoxin reductase-like, C-terminal NADP-linked domain"/>
    <property type="match status" value="1"/>
</dbReference>
<dbReference type="EMBL" id="JBHRWI010000007">
    <property type="protein sequence ID" value="MFC3509954.1"/>
    <property type="molecule type" value="Genomic_DNA"/>
</dbReference>
<organism evidence="3 4">
    <name type="scientific">Amycolatopsis halotolerans</name>
    <dbReference type="NCBI Taxonomy" id="330083"/>
    <lineage>
        <taxon>Bacteria</taxon>
        <taxon>Bacillati</taxon>
        <taxon>Actinomycetota</taxon>
        <taxon>Actinomycetes</taxon>
        <taxon>Pseudonocardiales</taxon>
        <taxon>Pseudonocardiaceae</taxon>
        <taxon>Amycolatopsis</taxon>
    </lineage>
</organism>
<evidence type="ECO:0000256" key="1">
    <source>
        <dbReference type="SAM" id="MobiDB-lite"/>
    </source>
</evidence>
<keyword evidence="2" id="KW-0812">Transmembrane</keyword>
<comment type="caution">
    <text evidence="3">The sequence shown here is derived from an EMBL/GenBank/DDBJ whole genome shotgun (WGS) entry which is preliminary data.</text>
</comment>
<dbReference type="Gene3D" id="3.40.50.80">
    <property type="entry name" value="Nucleotide-binding domain of ferredoxin-NADP reductase (FNR) module"/>
    <property type="match status" value="1"/>
</dbReference>
<sequence>MTSFVDGRRAWADLVLMAAGSGIMPMMGVLRTWLSRPGRSRISLLHASRSEEKPSSPHSSPDYSAVRSGMSR</sequence>
<gene>
    <name evidence="3" type="ORF">ACFORO_07240</name>
</gene>